<sequence length="362" mass="37748">MKTIIEPGKVRAPRRGHPASVRRWLFQALLPLFLLLTGSSAFAYGDCDFFDGNDSVSAGNVTTPANESPGTRIGTTILNSSTLNCRDWASPVTTNYTSYSDLRVDAAPVSGFDDVYPTNLEGVGVRYTVSAPECSANDVILRGTGATTFSCAFNLIPGTYQPRSFTIVTEFVRTSTVGVTPGALTSIPKVKITLRSSDMAGAWAKPGMLSGAVSGSISAGTCTIAQNNLVVDLGEATASQFQAGVGTTGASKSFKLTADCQKSLNVFMTLTDAADISNRTDVLKMASGATAEGIGVQVLRSGSPVKFGPDSAASGNTNQFYVGPTFASGGTFNIPLTARYIRTGALRAGTLKAVATFTLSYQ</sequence>
<dbReference type="InterPro" id="IPR036937">
    <property type="entry name" value="Adhesion_dom_fimbrial_sf"/>
</dbReference>
<keyword evidence="7" id="KW-1185">Reference proteome</keyword>
<proteinExistence type="inferred from homology"/>
<feature type="chain" id="PRO_5047177713" evidence="4">
    <location>
        <begin position="44"/>
        <end position="362"/>
    </location>
</feature>
<protein>
    <submittedName>
        <fullName evidence="6">Fimbrial protein</fullName>
    </submittedName>
</protein>
<accession>A0ABT7N8P0</accession>
<evidence type="ECO:0000256" key="1">
    <source>
        <dbReference type="ARBA" id="ARBA00004561"/>
    </source>
</evidence>
<name>A0ABT7N8P0_9BURK</name>
<dbReference type="InterPro" id="IPR000259">
    <property type="entry name" value="Adhesion_dom_fimbrial"/>
</dbReference>
<comment type="similarity">
    <text evidence="2">Belongs to the fimbrial protein family.</text>
</comment>
<comment type="caution">
    <text evidence="6">The sequence shown here is derived from an EMBL/GenBank/DDBJ whole genome shotgun (WGS) entry which is preliminary data.</text>
</comment>
<dbReference type="PANTHER" id="PTHR33420:SF14">
    <property type="entry name" value="TYPE 1 FIMBRIN D-MANNOSE SPECIFIC ADHESIN"/>
    <property type="match status" value="1"/>
</dbReference>
<dbReference type="Gene3D" id="2.60.40.1090">
    <property type="entry name" value="Fimbrial-type adhesion domain"/>
    <property type="match status" value="1"/>
</dbReference>
<dbReference type="PANTHER" id="PTHR33420">
    <property type="entry name" value="FIMBRIAL SUBUNIT ELFA-RELATED"/>
    <property type="match status" value="1"/>
</dbReference>
<gene>
    <name evidence="6" type="ORF">QTH91_07325</name>
</gene>
<dbReference type="Proteomes" id="UP001174908">
    <property type="component" value="Unassembled WGS sequence"/>
</dbReference>
<dbReference type="InterPro" id="IPR008966">
    <property type="entry name" value="Adhesion_dom_sf"/>
</dbReference>
<dbReference type="Gene3D" id="2.60.40.3310">
    <property type="match status" value="1"/>
</dbReference>
<evidence type="ECO:0000259" key="5">
    <source>
        <dbReference type="Pfam" id="PF00419"/>
    </source>
</evidence>
<organism evidence="6 7">
    <name type="scientific">Variovorax dokdonensis</name>
    <dbReference type="NCBI Taxonomy" id="344883"/>
    <lineage>
        <taxon>Bacteria</taxon>
        <taxon>Pseudomonadati</taxon>
        <taxon>Pseudomonadota</taxon>
        <taxon>Betaproteobacteria</taxon>
        <taxon>Burkholderiales</taxon>
        <taxon>Comamonadaceae</taxon>
        <taxon>Variovorax</taxon>
    </lineage>
</organism>
<dbReference type="EMBL" id="JASZYV010000001">
    <property type="protein sequence ID" value="MDM0044286.1"/>
    <property type="molecule type" value="Genomic_DNA"/>
</dbReference>
<dbReference type="Pfam" id="PF00419">
    <property type="entry name" value="Fimbrial"/>
    <property type="match status" value="1"/>
</dbReference>
<keyword evidence="4" id="KW-0732">Signal</keyword>
<keyword evidence="3" id="KW-0281">Fimbrium</keyword>
<evidence type="ECO:0000313" key="6">
    <source>
        <dbReference type="EMBL" id="MDM0044286.1"/>
    </source>
</evidence>
<dbReference type="SUPFAM" id="SSF49401">
    <property type="entry name" value="Bacterial adhesins"/>
    <property type="match status" value="1"/>
</dbReference>
<dbReference type="InterPro" id="IPR050263">
    <property type="entry name" value="Bact_Fimbrial_Adh_Pro"/>
</dbReference>
<evidence type="ECO:0000256" key="2">
    <source>
        <dbReference type="ARBA" id="ARBA00006671"/>
    </source>
</evidence>
<evidence type="ECO:0000256" key="3">
    <source>
        <dbReference type="ARBA" id="ARBA00023263"/>
    </source>
</evidence>
<feature type="signal peptide" evidence="4">
    <location>
        <begin position="1"/>
        <end position="43"/>
    </location>
</feature>
<feature type="domain" description="Fimbrial-type adhesion" evidence="5">
    <location>
        <begin position="213"/>
        <end position="362"/>
    </location>
</feature>
<comment type="subcellular location">
    <subcellularLocation>
        <location evidence="1">Fimbrium</location>
    </subcellularLocation>
</comment>
<evidence type="ECO:0000256" key="4">
    <source>
        <dbReference type="SAM" id="SignalP"/>
    </source>
</evidence>
<evidence type="ECO:0000313" key="7">
    <source>
        <dbReference type="Proteomes" id="UP001174908"/>
    </source>
</evidence>
<dbReference type="RefSeq" id="WP_286659332.1">
    <property type="nucleotide sequence ID" value="NZ_JASZYV010000001.1"/>
</dbReference>
<reference evidence="6" key="1">
    <citation type="submission" date="2023-06" db="EMBL/GenBank/DDBJ databases">
        <authorList>
            <person name="Jiang Y."/>
            <person name="Liu Q."/>
        </authorList>
    </citation>
    <scope>NUCLEOTIDE SEQUENCE</scope>
    <source>
        <strain evidence="6">CGMCC 1.12089</strain>
    </source>
</reference>